<evidence type="ECO:0008006" key="4">
    <source>
        <dbReference type="Google" id="ProtNLM"/>
    </source>
</evidence>
<dbReference type="AlphaFoldDB" id="A0A0D8J5H5"/>
<organism evidence="2 3">
    <name type="scientific">Draconibacterium sediminis</name>
    <dbReference type="NCBI Taxonomy" id="1544798"/>
    <lineage>
        <taxon>Bacteria</taxon>
        <taxon>Pseudomonadati</taxon>
        <taxon>Bacteroidota</taxon>
        <taxon>Bacteroidia</taxon>
        <taxon>Marinilabiliales</taxon>
        <taxon>Prolixibacteraceae</taxon>
        <taxon>Draconibacterium</taxon>
    </lineage>
</organism>
<dbReference type="OrthoDB" id="903930at2"/>
<dbReference type="RefSeq" id="WP_157493788.1">
    <property type="nucleotide sequence ID" value="NZ_JRHC01000007.1"/>
</dbReference>
<protein>
    <recommendedName>
        <fullName evidence="4">3-keto-disaccharide hydrolase domain-containing protein</fullName>
    </recommendedName>
</protein>
<reference evidence="2 3" key="1">
    <citation type="submission" date="2014-09" db="EMBL/GenBank/DDBJ databases">
        <title>Draft Genome Sequence of Draconibacterium sp. JN14CK-3.</title>
        <authorList>
            <person name="Dong C."/>
            <person name="Lai Q."/>
            <person name="Shao Z."/>
        </authorList>
    </citation>
    <scope>NUCLEOTIDE SEQUENCE [LARGE SCALE GENOMIC DNA]</scope>
    <source>
        <strain evidence="2 3">JN14CK-3</strain>
    </source>
</reference>
<evidence type="ECO:0000313" key="3">
    <source>
        <dbReference type="Proteomes" id="UP000032544"/>
    </source>
</evidence>
<dbReference type="STRING" id="1544798.LH29_22295"/>
<dbReference type="Proteomes" id="UP000032544">
    <property type="component" value="Unassembled WGS sequence"/>
</dbReference>
<feature type="signal peptide" evidence="1">
    <location>
        <begin position="1"/>
        <end position="18"/>
    </location>
</feature>
<name>A0A0D8J5H5_9BACT</name>
<feature type="chain" id="PRO_5002330867" description="3-keto-disaccharide hydrolase domain-containing protein" evidence="1">
    <location>
        <begin position="19"/>
        <end position="362"/>
    </location>
</feature>
<evidence type="ECO:0000256" key="1">
    <source>
        <dbReference type="SAM" id="SignalP"/>
    </source>
</evidence>
<dbReference type="EMBL" id="JRHC01000007">
    <property type="protein sequence ID" value="KJF42014.1"/>
    <property type="molecule type" value="Genomic_DNA"/>
</dbReference>
<proteinExistence type="predicted"/>
<accession>A0A0D8J5H5</accession>
<gene>
    <name evidence="2" type="ORF">LH29_22295</name>
</gene>
<evidence type="ECO:0000313" key="2">
    <source>
        <dbReference type="EMBL" id="KJF42014.1"/>
    </source>
</evidence>
<dbReference type="PATRIC" id="fig|1544798.3.peg.4639"/>
<sequence>MKTILTLLFILVNLSVFAQEHTSINGIEWILNGKVVSENYKGKDCLKTDDGVAIARDIALKNGIIEFMMCIQPGRGFAGVRFRGDGMGDTEEFYIRKHQSGNPDAMQYTPVYNGNAGWQLYYGEGYGAVKQHVFDEWFQVKLVVSGSRGEVYISDMQKPVLVIHELKMGEREGKIAFYGPARFADIKITPAEFPELKGEFVEIVEAGNEVIKSYEVSEAFDAEKLMNENLLPANFINKLEFRNWDTEADGLLNISKTAALAEKKNAVLLKITIDSETDLVKMMNFGFSDVTKIFVNGKAVWMGVDIYRSRDYRFLGTIGYFDSVYLDLKSGKNEILVMVAENFGGWGFKARFENLNGIKILK</sequence>
<dbReference type="Gene3D" id="2.60.120.560">
    <property type="entry name" value="Exo-inulinase, domain 1"/>
    <property type="match status" value="1"/>
</dbReference>
<keyword evidence="3" id="KW-1185">Reference proteome</keyword>
<comment type="caution">
    <text evidence="2">The sequence shown here is derived from an EMBL/GenBank/DDBJ whole genome shotgun (WGS) entry which is preliminary data.</text>
</comment>
<keyword evidence="1" id="KW-0732">Signal</keyword>